<protein>
    <submittedName>
        <fullName evidence="4">Putative secreted protein (Por secretion system target)</fullName>
    </submittedName>
</protein>
<feature type="chain" id="PRO_5015846045" evidence="2">
    <location>
        <begin position="25"/>
        <end position="1008"/>
    </location>
</feature>
<comment type="caution">
    <text evidence="4">The sequence shown here is derived from an EMBL/GenBank/DDBJ whole genome shotgun (WGS) entry which is preliminary data.</text>
</comment>
<keyword evidence="1 2" id="KW-0732">Signal</keyword>
<evidence type="ECO:0000259" key="3">
    <source>
        <dbReference type="Pfam" id="PF18962"/>
    </source>
</evidence>
<dbReference type="EMBL" id="QKYV01000001">
    <property type="protein sequence ID" value="PZW43730.1"/>
    <property type="molecule type" value="Genomic_DNA"/>
</dbReference>
<dbReference type="Proteomes" id="UP000249542">
    <property type="component" value="Unassembled WGS sequence"/>
</dbReference>
<feature type="domain" description="Secretion system C-terminal sorting" evidence="3">
    <location>
        <begin position="929"/>
        <end position="1007"/>
    </location>
</feature>
<reference evidence="4 5" key="1">
    <citation type="submission" date="2018-06" db="EMBL/GenBank/DDBJ databases">
        <title>Genomic Encyclopedia of Archaeal and Bacterial Type Strains, Phase II (KMG-II): from individual species to whole genera.</title>
        <authorList>
            <person name="Goeker M."/>
        </authorList>
    </citation>
    <scope>NUCLEOTIDE SEQUENCE [LARGE SCALE GENOMIC DNA]</scope>
    <source>
        <strain evidence="4 5">DSM 15361</strain>
    </source>
</reference>
<proteinExistence type="predicted"/>
<dbReference type="InterPro" id="IPR026444">
    <property type="entry name" value="Secre_tail"/>
</dbReference>
<dbReference type="AlphaFoldDB" id="A0A2W7K823"/>
<accession>A0A2W7K823</accession>
<name>A0A2W7K823_9FLAO</name>
<evidence type="ECO:0000313" key="4">
    <source>
        <dbReference type="EMBL" id="PZW43730.1"/>
    </source>
</evidence>
<gene>
    <name evidence="4" type="ORF">LX95_00054</name>
</gene>
<evidence type="ECO:0000313" key="5">
    <source>
        <dbReference type="Proteomes" id="UP000249542"/>
    </source>
</evidence>
<dbReference type="Pfam" id="PF18962">
    <property type="entry name" value="Por_Secre_tail"/>
    <property type="match status" value="1"/>
</dbReference>
<dbReference type="NCBIfam" id="TIGR04183">
    <property type="entry name" value="Por_Secre_tail"/>
    <property type="match status" value="1"/>
</dbReference>
<feature type="signal peptide" evidence="2">
    <location>
        <begin position="1"/>
        <end position="24"/>
    </location>
</feature>
<evidence type="ECO:0000256" key="2">
    <source>
        <dbReference type="SAM" id="SignalP"/>
    </source>
</evidence>
<keyword evidence="5" id="KW-1185">Reference proteome</keyword>
<organism evidence="4 5">
    <name type="scientific">Mesonia algae</name>
    <dbReference type="NCBI Taxonomy" id="213248"/>
    <lineage>
        <taxon>Bacteria</taxon>
        <taxon>Pseudomonadati</taxon>
        <taxon>Bacteroidota</taxon>
        <taxon>Flavobacteriia</taxon>
        <taxon>Flavobacteriales</taxon>
        <taxon>Flavobacteriaceae</taxon>
        <taxon>Mesonia</taxon>
    </lineage>
</organism>
<evidence type="ECO:0000256" key="1">
    <source>
        <dbReference type="ARBA" id="ARBA00022729"/>
    </source>
</evidence>
<sequence length="1008" mass="111061">MLKHYILKLLLVLLSTFYSITSSAQCTDVDTDPSPGSFVQDQWTAYVYQFNTYNATNFDYSNYRGYYIDAGYGINNLNIDSDTYWGINSTPSSSTNTSYEGCSVTNNNHLVSYKRKGFPTGNYVINLAGQNGESGHDDSAKLIIDGTEVWSHNSCCDTHYGVWSGALDNTTEIEFVWAENAGASYGRLQILEDTTTPDPETFGNNEWVVAVFDGNSLQEYAGNYTHTGLDFNTSTLWGTPSNPSTAPGYTGSPVQNENHSYIYRREGFPCGYYQLDIPRHDDDVVLTIDGVDVYQRNGWDSNVATPNVWQGFLGTNSQIEFSVKEFFGASIGALAFNYLFGPDNDPNEFVWTGSIDTDPTQSGNWCSGLPSANGTSDILVPANVPNYPSFPSTASIHELTIKEGAQVGLTSNNTLSLTGDLNNYGSIPAGATNLEFTGATLQTINGNSFETENLTINQGTDLVINLDTNQTLRINSILSVENGSLETNDQLTLACRFDDLTQRVAQIDNLSNGTITGEITTEQCIPATRAFRFLTSTVTSTNTIREDWQEDPLNYTDNPNPGYGTHITGVDGAADGTNGFDYTPSGNPSMYTFNNTTSQWEKMPNTDNTSLIAGVPYRLMVRGDRSTDITSNASLPSNTILRSQGNITSGTVTMNNFNDMSGSANFFGNPYPAAIDMSLVLKNNINTTNFQSDYYIWDPTIGGANGRGAYVTIDMDDNSATAGSDANQFLQPGQAAFLLTGPANTTPQLNIEESFKNVNVNQTTVFRTQNTLASIELTLFPTQAYINQETASDGLKIKFDSNYQNNASAEDAPKFFNLDETFASKVGSDYLAINRRDFPLDQEIIPLFLTGHVSTQYTLKIQTTELSSYDVYLVDHYLTTETEITSNSFIHQFNVDTEIDESINPERFELKFVTNNLTSQQQELKKLQVYPNPITEGLVNIEIPTYFSSDLEFIISNITGQVVYATQKRMDSNGKVRLSNLQLSTGVYILEVIDSKSDKKLSQKLIIQ</sequence>
<dbReference type="RefSeq" id="WP_111539426.1">
    <property type="nucleotide sequence ID" value="NZ_QKYV01000001.1"/>
</dbReference>